<evidence type="ECO:0000313" key="2">
    <source>
        <dbReference type="EMBL" id="MFC5755044.1"/>
    </source>
</evidence>
<dbReference type="EMBL" id="JBHSON010000287">
    <property type="protein sequence ID" value="MFC5755044.1"/>
    <property type="molecule type" value="Genomic_DNA"/>
</dbReference>
<feature type="compositionally biased region" description="Low complexity" evidence="1">
    <location>
        <begin position="20"/>
        <end position="46"/>
    </location>
</feature>
<feature type="compositionally biased region" description="Basic and acidic residues" evidence="1">
    <location>
        <begin position="69"/>
        <end position="82"/>
    </location>
</feature>
<sequence>MNIMAPKTKNTQKDDTATDTNAEPAVTTAAAADTSAPTPDVNAGSAGEAGGDGDGTEPGPDGDDTDSGGDAKQDETPEERMSKLTGKVASVQNGRVAVTFLGPFSRYSRGDVACFDSAVAQDMVDRNIAVWAKDAERALQPNKDDDAHDTDIG</sequence>
<reference evidence="3" key="1">
    <citation type="journal article" date="2019" name="Int. J. Syst. Evol. Microbiol.">
        <title>The Global Catalogue of Microorganisms (GCM) 10K type strain sequencing project: providing services to taxonomists for standard genome sequencing and annotation.</title>
        <authorList>
            <consortium name="The Broad Institute Genomics Platform"/>
            <consortium name="The Broad Institute Genome Sequencing Center for Infectious Disease"/>
            <person name="Wu L."/>
            <person name="Ma J."/>
        </authorList>
    </citation>
    <scope>NUCLEOTIDE SEQUENCE [LARGE SCALE GENOMIC DNA]</scope>
    <source>
        <strain evidence="3">KCTC 42087</strain>
    </source>
</reference>
<name>A0ABW1AK78_9ACTN</name>
<proteinExistence type="predicted"/>
<dbReference type="Proteomes" id="UP001596074">
    <property type="component" value="Unassembled WGS sequence"/>
</dbReference>
<protein>
    <submittedName>
        <fullName evidence="2">Uncharacterized protein</fullName>
    </submittedName>
</protein>
<keyword evidence="3" id="KW-1185">Reference proteome</keyword>
<accession>A0ABW1AK78</accession>
<gene>
    <name evidence="2" type="ORF">ACFPZN_56380</name>
</gene>
<evidence type="ECO:0000256" key="1">
    <source>
        <dbReference type="SAM" id="MobiDB-lite"/>
    </source>
</evidence>
<evidence type="ECO:0000313" key="3">
    <source>
        <dbReference type="Proteomes" id="UP001596074"/>
    </source>
</evidence>
<organism evidence="2 3">
    <name type="scientific">Actinomadura rugatobispora</name>
    <dbReference type="NCBI Taxonomy" id="1994"/>
    <lineage>
        <taxon>Bacteria</taxon>
        <taxon>Bacillati</taxon>
        <taxon>Actinomycetota</taxon>
        <taxon>Actinomycetes</taxon>
        <taxon>Streptosporangiales</taxon>
        <taxon>Thermomonosporaceae</taxon>
        <taxon>Actinomadura</taxon>
    </lineage>
</organism>
<feature type="region of interest" description="Disordered" evidence="1">
    <location>
        <begin position="1"/>
        <end position="87"/>
    </location>
</feature>
<comment type="caution">
    <text evidence="2">The sequence shown here is derived from an EMBL/GenBank/DDBJ whole genome shotgun (WGS) entry which is preliminary data.</text>
</comment>